<evidence type="ECO:0000313" key="2">
    <source>
        <dbReference type="Proteomes" id="UP001269144"/>
    </source>
</evidence>
<reference evidence="2" key="1">
    <citation type="submission" date="2023-07" db="EMBL/GenBank/DDBJ databases">
        <title>Paracoccus sp. MBLB3053 whole genome sequence.</title>
        <authorList>
            <person name="Hwang C.Y."/>
            <person name="Cho E.-S."/>
            <person name="Seo M.-J."/>
        </authorList>
    </citation>
    <scope>NUCLEOTIDE SEQUENCE [LARGE SCALE GENOMIC DNA]</scope>
    <source>
        <strain evidence="2">MBLB3053</strain>
    </source>
</reference>
<gene>
    <name evidence="1" type="ORF">RGQ15_15275</name>
</gene>
<keyword evidence="2" id="KW-1185">Reference proteome</keyword>
<comment type="caution">
    <text evidence="1">The sequence shown here is derived from an EMBL/GenBank/DDBJ whole genome shotgun (WGS) entry which is preliminary data.</text>
</comment>
<dbReference type="EMBL" id="JAVQLW010000002">
    <property type="protein sequence ID" value="MDS9468927.1"/>
    <property type="molecule type" value="Genomic_DNA"/>
</dbReference>
<proteinExistence type="predicted"/>
<organism evidence="1 2">
    <name type="scientific">Paracoccus aurantius</name>
    <dbReference type="NCBI Taxonomy" id="3073814"/>
    <lineage>
        <taxon>Bacteria</taxon>
        <taxon>Pseudomonadati</taxon>
        <taxon>Pseudomonadota</taxon>
        <taxon>Alphaproteobacteria</taxon>
        <taxon>Rhodobacterales</taxon>
        <taxon>Paracoccaceae</taxon>
        <taxon>Paracoccus</taxon>
    </lineage>
</organism>
<evidence type="ECO:0008006" key="3">
    <source>
        <dbReference type="Google" id="ProtNLM"/>
    </source>
</evidence>
<dbReference type="RefSeq" id="WP_311161393.1">
    <property type="nucleotide sequence ID" value="NZ_JAVQLW010000002.1"/>
</dbReference>
<name>A0ABU2HV50_9RHOB</name>
<protein>
    <recommendedName>
        <fullName evidence="3">Sulfotransferase domain-containing protein</fullName>
    </recommendedName>
</protein>
<evidence type="ECO:0000313" key="1">
    <source>
        <dbReference type="EMBL" id="MDS9468927.1"/>
    </source>
</evidence>
<accession>A0ABU2HV50</accession>
<dbReference type="Proteomes" id="UP001269144">
    <property type="component" value="Unassembled WGS sequence"/>
</dbReference>
<sequence length="300" mass="34313">MMSTRGQLKIGPGIVEGQGGSMEDRLTVDMTHQGWHLLAREGASVQRYQVLGERSSGTNFIQWMIDENSSLTYANRDPLKGNALARKVSKTLGLNIKEKSLGPYGWKHGFPTFPTIGRKDLVIVSFRNLFDWLVSMYAKPWHIDDGMLSLSFREFIRAEWDARVDRPTRYFDMPNAQDFEGLPLRLDRHPITGQRFSNILQMRNLKTQAYLGLAHQDGNVAFCRHEAFTARPEAVLRDMANLYGFGLRKAGRKPPARMGAEWKYDAGERYQEARSSIKNERDFILSQIDLTTEARLGYAY</sequence>